<evidence type="ECO:0008006" key="4">
    <source>
        <dbReference type="Google" id="ProtNLM"/>
    </source>
</evidence>
<dbReference type="Proteomes" id="UP000177941">
    <property type="component" value="Unassembled WGS sequence"/>
</dbReference>
<comment type="caution">
    <text evidence="2">The sequence shown here is derived from an EMBL/GenBank/DDBJ whole genome shotgun (WGS) entry which is preliminary data.</text>
</comment>
<sequence length="197" mass="21955">MDIRNALIILHIIGTALGVGGATVSDYLFFKFSKDGKLDKDEYRILLTVSDIVWAGVFILVLSGFGFMLLYLSGNPSVHAAYNLNKIWAKVTIVIILVANGSFMHRKVLPMLQHRESRSLITRQFIKKSPIMFTAGAISAVSWYSALIIGGWRNMTASYIQIVAIYAVIVLIAIAVSNITGRRLLTHLMTIKKRKKK</sequence>
<keyword evidence="1" id="KW-0812">Transmembrane</keyword>
<keyword evidence="1" id="KW-1133">Transmembrane helix</keyword>
<feature type="transmembrane region" description="Helical" evidence="1">
    <location>
        <begin position="51"/>
        <end position="72"/>
    </location>
</feature>
<gene>
    <name evidence="2" type="ORF">A3E36_00845</name>
</gene>
<organism evidence="2 3">
    <name type="scientific">Candidatus Andersenbacteria bacterium RIFCSPHIGHO2_12_FULL_45_11b</name>
    <dbReference type="NCBI Taxonomy" id="1797282"/>
    <lineage>
        <taxon>Bacteria</taxon>
        <taxon>Candidatus Anderseniibacteriota</taxon>
    </lineage>
</organism>
<feature type="transmembrane region" description="Helical" evidence="1">
    <location>
        <begin position="6"/>
        <end position="30"/>
    </location>
</feature>
<name>A0A1G1X7Y9_9BACT</name>
<feature type="transmembrane region" description="Helical" evidence="1">
    <location>
        <begin position="158"/>
        <end position="179"/>
    </location>
</feature>
<dbReference type="AlphaFoldDB" id="A0A1G1X7Y9"/>
<evidence type="ECO:0000256" key="1">
    <source>
        <dbReference type="SAM" id="Phobius"/>
    </source>
</evidence>
<accession>A0A1G1X7Y9</accession>
<keyword evidence="1" id="KW-0472">Membrane</keyword>
<protein>
    <recommendedName>
        <fullName evidence="4">DUF2214 domain-containing protein</fullName>
    </recommendedName>
</protein>
<feature type="transmembrane region" description="Helical" evidence="1">
    <location>
        <begin position="130"/>
        <end position="152"/>
    </location>
</feature>
<proteinExistence type="predicted"/>
<reference evidence="2 3" key="1">
    <citation type="journal article" date="2016" name="Nat. Commun.">
        <title>Thousands of microbial genomes shed light on interconnected biogeochemical processes in an aquifer system.</title>
        <authorList>
            <person name="Anantharaman K."/>
            <person name="Brown C.T."/>
            <person name="Hug L.A."/>
            <person name="Sharon I."/>
            <person name="Castelle C.J."/>
            <person name="Probst A.J."/>
            <person name="Thomas B.C."/>
            <person name="Singh A."/>
            <person name="Wilkins M.J."/>
            <person name="Karaoz U."/>
            <person name="Brodie E.L."/>
            <person name="Williams K.H."/>
            <person name="Hubbard S.S."/>
            <person name="Banfield J.F."/>
        </authorList>
    </citation>
    <scope>NUCLEOTIDE SEQUENCE [LARGE SCALE GENOMIC DNA]</scope>
</reference>
<evidence type="ECO:0000313" key="3">
    <source>
        <dbReference type="Proteomes" id="UP000177941"/>
    </source>
</evidence>
<dbReference type="EMBL" id="MHHS01000037">
    <property type="protein sequence ID" value="OGY36116.1"/>
    <property type="molecule type" value="Genomic_DNA"/>
</dbReference>
<evidence type="ECO:0000313" key="2">
    <source>
        <dbReference type="EMBL" id="OGY36116.1"/>
    </source>
</evidence>